<reference evidence="1 2" key="1">
    <citation type="journal article" date="2007" name="Science">
        <title>The Chlamydomonas genome reveals the evolution of key animal and plant functions.</title>
        <authorList>
            <person name="Merchant S.S."/>
            <person name="Prochnik S.E."/>
            <person name="Vallon O."/>
            <person name="Harris E.H."/>
            <person name="Karpowicz S.J."/>
            <person name="Witman G.B."/>
            <person name="Terry A."/>
            <person name="Salamov A."/>
            <person name="Fritz-Laylin L.K."/>
            <person name="Marechal-Drouard L."/>
            <person name="Marshall W.F."/>
            <person name="Qu L.H."/>
            <person name="Nelson D.R."/>
            <person name="Sanderfoot A.A."/>
            <person name="Spalding M.H."/>
            <person name="Kapitonov V.V."/>
            <person name="Ren Q."/>
            <person name="Ferris P."/>
            <person name="Lindquist E."/>
            <person name="Shapiro H."/>
            <person name="Lucas S.M."/>
            <person name="Grimwood J."/>
            <person name="Schmutz J."/>
            <person name="Cardol P."/>
            <person name="Cerutti H."/>
            <person name="Chanfreau G."/>
            <person name="Chen C.L."/>
            <person name="Cognat V."/>
            <person name="Croft M.T."/>
            <person name="Dent R."/>
            <person name="Dutcher S."/>
            <person name="Fernandez E."/>
            <person name="Fukuzawa H."/>
            <person name="Gonzalez-Ballester D."/>
            <person name="Gonzalez-Halphen D."/>
            <person name="Hallmann A."/>
            <person name="Hanikenne M."/>
            <person name="Hippler M."/>
            <person name="Inwood W."/>
            <person name="Jabbari K."/>
            <person name="Kalanon M."/>
            <person name="Kuras R."/>
            <person name="Lefebvre P.A."/>
            <person name="Lemaire S.D."/>
            <person name="Lobanov A.V."/>
            <person name="Lohr M."/>
            <person name="Manuell A."/>
            <person name="Meier I."/>
            <person name="Mets L."/>
            <person name="Mittag M."/>
            <person name="Mittelmeier T."/>
            <person name="Moroney J.V."/>
            <person name="Moseley J."/>
            <person name="Napoli C."/>
            <person name="Nedelcu A.M."/>
            <person name="Niyogi K."/>
            <person name="Novoselov S.V."/>
            <person name="Paulsen I.T."/>
            <person name="Pazour G."/>
            <person name="Purton S."/>
            <person name="Ral J.P."/>
            <person name="Riano-Pachon D.M."/>
            <person name="Riekhof W."/>
            <person name="Rymarquis L."/>
            <person name="Schroda M."/>
            <person name="Stern D."/>
            <person name="Umen J."/>
            <person name="Willows R."/>
            <person name="Wilson N."/>
            <person name="Zimmer S.L."/>
            <person name="Allmer J."/>
            <person name="Balk J."/>
            <person name="Bisova K."/>
            <person name="Chen C.J."/>
            <person name="Elias M."/>
            <person name="Gendler K."/>
            <person name="Hauser C."/>
            <person name="Lamb M.R."/>
            <person name="Ledford H."/>
            <person name="Long J.C."/>
            <person name="Minagawa J."/>
            <person name="Page M.D."/>
            <person name="Pan J."/>
            <person name="Pootakham W."/>
            <person name="Roje S."/>
            <person name="Rose A."/>
            <person name="Stahlberg E."/>
            <person name="Terauchi A.M."/>
            <person name="Yang P."/>
            <person name="Ball S."/>
            <person name="Bowler C."/>
            <person name="Dieckmann C.L."/>
            <person name="Gladyshev V.N."/>
            <person name="Green P."/>
            <person name="Jorgensen R."/>
            <person name="Mayfield S."/>
            <person name="Mueller-Roeber B."/>
            <person name="Rajamani S."/>
            <person name="Sayre R.T."/>
            <person name="Brokstein P."/>
            <person name="Dubchak I."/>
            <person name="Goodstein D."/>
            <person name="Hornick L."/>
            <person name="Huang Y.W."/>
            <person name="Jhaveri J."/>
            <person name="Luo Y."/>
            <person name="Martinez D."/>
            <person name="Ngau W.C."/>
            <person name="Otillar B."/>
            <person name="Poliakov A."/>
            <person name="Porter A."/>
            <person name="Szajkowski L."/>
            <person name="Werner G."/>
            <person name="Zhou K."/>
            <person name="Grigoriev I.V."/>
            <person name="Rokhsar D.S."/>
            <person name="Grossman A.R."/>
        </authorList>
    </citation>
    <scope>NUCLEOTIDE SEQUENCE [LARGE SCALE GENOMIC DNA]</scope>
    <source>
        <strain evidence="2">CC-503</strain>
    </source>
</reference>
<dbReference type="AlphaFoldDB" id="A0A2K3D7Q6"/>
<keyword evidence="2" id="KW-1185">Reference proteome</keyword>
<evidence type="ECO:0000313" key="1">
    <source>
        <dbReference type="EMBL" id="PNW76561.1"/>
    </source>
</evidence>
<proteinExistence type="predicted"/>
<dbReference type="Proteomes" id="UP000006906">
    <property type="component" value="Chromosome 11"/>
</dbReference>
<dbReference type="InParanoid" id="A0A2K3D7Q6"/>
<dbReference type="ExpressionAtlas" id="A0A2K3D7Q6">
    <property type="expression patterns" value="baseline and differential"/>
</dbReference>
<dbReference type="Gramene" id="PNW76561">
    <property type="protein sequence ID" value="PNW76561"/>
    <property type="gene ID" value="CHLRE_11g467694v5"/>
</dbReference>
<gene>
    <name evidence="1" type="ORF">CHLRE_11g467694v5</name>
</gene>
<dbReference type="RefSeq" id="XP_042919447.1">
    <property type="nucleotide sequence ID" value="XM_043067449.1"/>
</dbReference>
<protein>
    <submittedName>
        <fullName evidence="1">Uncharacterized protein</fullName>
    </submittedName>
</protein>
<accession>A0A2K3D7Q6</accession>
<dbReference type="EMBL" id="CM008972">
    <property type="protein sequence ID" value="PNW76561.1"/>
    <property type="molecule type" value="Genomic_DNA"/>
</dbReference>
<name>A0A2K3D7Q6_CHLRE</name>
<dbReference type="KEGG" id="cre:CHLRE_11g467694v5"/>
<sequence>MADQISTRKVPLRSVCRDGDTLAAIRFTVEHVATPFRARLLDFLRHFSIVCRTDASGFRCATCAVEWKRECGLEQRRDGLRQQAAGRGTPEQEEKLNRRVPDIDTNFLVCRANLRVATPTRQQTCVTRWWRCYWVTRGLLRCAAVVAAAALAQGQEAVLAQGQAAAAAQGQAARGQAAAAARVTAPSVYLTPQASTSCPVHI</sequence>
<dbReference type="GeneID" id="66055244"/>
<organism evidence="1 2">
    <name type="scientific">Chlamydomonas reinhardtii</name>
    <name type="common">Chlamydomonas smithii</name>
    <dbReference type="NCBI Taxonomy" id="3055"/>
    <lineage>
        <taxon>Eukaryota</taxon>
        <taxon>Viridiplantae</taxon>
        <taxon>Chlorophyta</taxon>
        <taxon>core chlorophytes</taxon>
        <taxon>Chlorophyceae</taxon>
        <taxon>CS clade</taxon>
        <taxon>Chlamydomonadales</taxon>
        <taxon>Chlamydomonadaceae</taxon>
        <taxon>Chlamydomonas</taxon>
    </lineage>
</organism>
<evidence type="ECO:0000313" key="2">
    <source>
        <dbReference type="Proteomes" id="UP000006906"/>
    </source>
</evidence>